<protein>
    <submittedName>
        <fullName evidence="1">Uncharacterized protein</fullName>
    </submittedName>
</protein>
<gene>
    <name evidence="1" type="ORF">J2S45_001708</name>
</gene>
<name>A0ABT9PJX7_9ACTO</name>
<dbReference type="RefSeq" id="WP_307635123.1">
    <property type="nucleotide sequence ID" value="NZ_JAUSQL010000001.1"/>
</dbReference>
<proteinExistence type="predicted"/>
<comment type="caution">
    <text evidence="1">The sequence shown here is derived from an EMBL/GenBank/DDBJ whole genome shotgun (WGS) entry which is preliminary data.</text>
</comment>
<evidence type="ECO:0000313" key="2">
    <source>
        <dbReference type="Proteomes" id="UP001230145"/>
    </source>
</evidence>
<evidence type="ECO:0000313" key="1">
    <source>
        <dbReference type="EMBL" id="MDP9833029.1"/>
    </source>
</evidence>
<sequence length="75" mass="8411">MNPDRETLAYLARHVHTLHTKVLPELSAQLGNYQLATSSIYPGVETAFENLDSQLDQTITELSKARNLLNQIMEG</sequence>
<dbReference type="EMBL" id="JAUSQL010000001">
    <property type="protein sequence ID" value="MDP9833029.1"/>
    <property type="molecule type" value="Genomic_DNA"/>
</dbReference>
<organism evidence="1 2">
    <name type="scientific">Trueperella abortisuis</name>
    <dbReference type="NCBI Taxonomy" id="445930"/>
    <lineage>
        <taxon>Bacteria</taxon>
        <taxon>Bacillati</taxon>
        <taxon>Actinomycetota</taxon>
        <taxon>Actinomycetes</taxon>
        <taxon>Actinomycetales</taxon>
        <taxon>Actinomycetaceae</taxon>
        <taxon>Trueperella</taxon>
    </lineage>
</organism>
<reference evidence="1 2" key="1">
    <citation type="submission" date="2023-07" db="EMBL/GenBank/DDBJ databases">
        <title>Sequencing the genomes of 1000 actinobacteria strains.</title>
        <authorList>
            <person name="Klenk H.-P."/>
        </authorList>
    </citation>
    <scope>NUCLEOTIDE SEQUENCE [LARGE SCALE GENOMIC DNA]</scope>
    <source>
        <strain evidence="1 2">DSM 19515</strain>
    </source>
</reference>
<dbReference type="Proteomes" id="UP001230145">
    <property type="component" value="Unassembled WGS sequence"/>
</dbReference>
<accession>A0ABT9PJX7</accession>
<keyword evidence="2" id="KW-1185">Reference proteome</keyword>